<dbReference type="Gene3D" id="1.20.1250.20">
    <property type="entry name" value="MFS general substrate transporter like domains"/>
    <property type="match status" value="2"/>
</dbReference>
<dbReference type="SUPFAM" id="SSF103473">
    <property type="entry name" value="MFS general substrate transporter"/>
    <property type="match status" value="1"/>
</dbReference>
<evidence type="ECO:0000313" key="9">
    <source>
        <dbReference type="EMBL" id="ANZ76749.1"/>
    </source>
</evidence>
<name>A0A1B2JFA2_PICPA</name>
<feature type="transmembrane region" description="Helical" evidence="7">
    <location>
        <begin position="446"/>
        <end position="467"/>
    </location>
</feature>
<dbReference type="Pfam" id="PF07690">
    <property type="entry name" value="MFS_1"/>
    <property type="match status" value="1"/>
</dbReference>
<evidence type="ECO:0000256" key="7">
    <source>
        <dbReference type="SAM" id="Phobius"/>
    </source>
</evidence>
<dbReference type="InterPro" id="IPR036259">
    <property type="entry name" value="MFS_trans_sf"/>
</dbReference>
<dbReference type="PANTHER" id="PTHR43791:SF32">
    <property type="entry name" value="MAJOR FACILITATOR SUPERFAMILY (MFS) PROFILE DOMAIN-CONTAINING PROTEIN"/>
    <property type="match status" value="1"/>
</dbReference>
<dbReference type="Proteomes" id="UP000094565">
    <property type="component" value="Chromosome 3"/>
</dbReference>
<comment type="similarity">
    <text evidence="6">Belongs to the major facilitator superfamily. Allantoate permease family.</text>
</comment>
<keyword evidence="3 7" id="KW-0812">Transmembrane</keyword>
<feature type="transmembrane region" description="Helical" evidence="7">
    <location>
        <begin position="384"/>
        <end position="401"/>
    </location>
</feature>
<dbReference type="PROSITE" id="PS50850">
    <property type="entry name" value="MFS"/>
    <property type="match status" value="1"/>
</dbReference>
<feature type="transmembrane region" description="Helical" evidence="7">
    <location>
        <begin position="413"/>
        <end position="434"/>
    </location>
</feature>
<gene>
    <name evidence="9" type="ORF">ATY40_BA7504340</name>
</gene>
<feature type="transmembrane region" description="Helical" evidence="7">
    <location>
        <begin position="117"/>
        <end position="139"/>
    </location>
</feature>
<proteinExistence type="inferred from homology"/>
<protein>
    <submittedName>
        <fullName evidence="9">BA75_04340T0</fullName>
    </submittedName>
</protein>
<dbReference type="InterPro" id="IPR011701">
    <property type="entry name" value="MFS"/>
</dbReference>
<dbReference type="OrthoDB" id="1935484at2759"/>
<evidence type="ECO:0000256" key="1">
    <source>
        <dbReference type="ARBA" id="ARBA00004141"/>
    </source>
</evidence>
<feature type="transmembrane region" description="Helical" evidence="7">
    <location>
        <begin position="479"/>
        <end position="501"/>
    </location>
</feature>
<organism evidence="9 10">
    <name type="scientific">Komagataella pastoris</name>
    <name type="common">Yeast</name>
    <name type="synonym">Pichia pastoris</name>
    <dbReference type="NCBI Taxonomy" id="4922"/>
    <lineage>
        <taxon>Eukaryota</taxon>
        <taxon>Fungi</taxon>
        <taxon>Dikarya</taxon>
        <taxon>Ascomycota</taxon>
        <taxon>Saccharomycotina</taxon>
        <taxon>Pichiomycetes</taxon>
        <taxon>Pichiales</taxon>
        <taxon>Pichiaceae</taxon>
        <taxon>Komagataella</taxon>
    </lineage>
</organism>
<evidence type="ECO:0000313" key="10">
    <source>
        <dbReference type="Proteomes" id="UP000094565"/>
    </source>
</evidence>
<dbReference type="EMBL" id="CP014586">
    <property type="protein sequence ID" value="ANZ76749.1"/>
    <property type="molecule type" value="Genomic_DNA"/>
</dbReference>
<evidence type="ECO:0000256" key="6">
    <source>
        <dbReference type="ARBA" id="ARBA00037968"/>
    </source>
</evidence>
<evidence type="ECO:0000259" key="8">
    <source>
        <dbReference type="PROSITE" id="PS50850"/>
    </source>
</evidence>
<keyword evidence="5 7" id="KW-0472">Membrane</keyword>
<feature type="domain" description="Major facilitator superfamily (MFS) profile" evidence="8">
    <location>
        <begin position="79"/>
        <end position="504"/>
    </location>
</feature>
<sequence length="560" mass="62924">MNDCPLAELKSHRSDCSMTADPVYKSDGVVARVHSLSSAELQYPTLAIINNETGEETIVTKDWTDEEERRLVRKLDSIVIPILFFAFFLLQLDRGNISNAYTDESLTKMLKLDNTRINIASALFSSGIVIFEVPFNVALQRLSPSVFLSSQILIWGIIATIQYRMDNLRSFYVLRFVLGAAEAGFIPGGLYYLSTWYKKSELGLRHTFYYFGNLTASALSGLIAAEILDRLPGYAGLEGWQWIFVIEGVASIGYAIVFLLLLPESAQHPAAFWNNRWFYFNERERSILRQRVILDEPSKIISTEKTSYTDIKSTLKNPVLWLHLMITVSSLQTGSALSSYIPLIIESFGFTVFEANARSSIPKWCSMILMLILTFTSKHFKPKGASILFALLWQLVSQIMLRELPADATSNQRFTALCFLITAGISGHVLNCSWMSQNFRNPRERSIAFAILIMAANIGGVTGGQILRNGDKPLYRKGFLALIILDVFSIAAVIFAMGFYYHMNRKADQLYGKLSSTDLEDERGNENNSFLDKTIHVGFAAGGLEDEDVKVTSNAFRYTL</sequence>
<dbReference type="PANTHER" id="PTHR43791">
    <property type="entry name" value="PERMEASE-RELATED"/>
    <property type="match status" value="1"/>
</dbReference>
<dbReference type="FunFam" id="1.20.1250.20:FF:000065">
    <property type="entry name" value="Putative MFS pantothenate transporter"/>
    <property type="match status" value="1"/>
</dbReference>
<comment type="subcellular location">
    <subcellularLocation>
        <location evidence="1">Membrane</location>
        <topology evidence="1">Multi-pass membrane protein</topology>
    </subcellularLocation>
</comment>
<dbReference type="AlphaFoldDB" id="A0A1B2JFA2"/>
<feature type="transmembrane region" description="Helical" evidence="7">
    <location>
        <begin position="171"/>
        <end position="196"/>
    </location>
</feature>
<keyword evidence="4 7" id="KW-1133">Transmembrane helix</keyword>
<feature type="transmembrane region" description="Helical" evidence="7">
    <location>
        <begin position="208"/>
        <end position="228"/>
    </location>
</feature>
<dbReference type="GO" id="GO:0022857">
    <property type="term" value="F:transmembrane transporter activity"/>
    <property type="evidence" value="ECO:0007669"/>
    <property type="project" value="InterPro"/>
</dbReference>
<evidence type="ECO:0000256" key="2">
    <source>
        <dbReference type="ARBA" id="ARBA00022448"/>
    </source>
</evidence>
<reference evidence="9 10" key="1">
    <citation type="submission" date="2016-02" db="EMBL/GenBank/DDBJ databases">
        <title>Comparative genomic and transcriptomic foundation for Pichia pastoris.</title>
        <authorList>
            <person name="Love K.R."/>
            <person name="Shah K.A."/>
            <person name="Whittaker C.A."/>
            <person name="Wu J."/>
            <person name="Bartlett M.C."/>
            <person name="Ma D."/>
            <person name="Leeson R.L."/>
            <person name="Priest M."/>
            <person name="Young S.K."/>
            <person name="Love J.C."/>
        </authorList>
    </citation>
    <scope>NUCLEOTIDE SEQUENCE [LARGE SCALE GENOMIC DNA]</scope>
    <source>
        <strain evidence="9 10">ATCC 28485</strain>
    </source>
</reference>
<dbReference type="InterPro" id="IPR020846">
    <property type="entry name" value="MFS_dom"/>
</dbReference>
<accession>A0A1B2JFA2</accession>
<evidence type="ECO:0000256" key="5">
    <source>
        <dbReference type="ARBA" id="ARBA00023136"/>
    </source>
</evidence>
<feature type="transmembrane region" description="Helical" evidence="7">
    <location>
        <begin position="78"/>
        <end position="97"/>
    </location>
</feature>
<evidence type="ECO:0000256" key="3">
    <source>
        <dbReference type="ARBA" id="ARBA00022692"/>
    </source>
</evidence>
<keyword evidence="2" id="KW-0813">Transport</keyword>
<keyword evidence="10" id="KW-1185">Reference proteome</keyword>
<dbReference type="GO" id="GO:0016020">
    <property type="term" value="C:membrane"/>
    <property type="evidence" value="ECO:0007669"/>
    <property type="project" value="UniProtKB-SubCell"/>
</dbReference>
<evidence type="ECO:0000256" key="4">
    <source>
        <dbReference type="ARBA" id="ARBA00022989"/>
    </source>
</evidence>
<feature type="transmembrane region" description="Helical" evidence="7">
    <location>
        <begin position="240"/>
        <end position="262"/>
    </location>
</feature>
<feature type="transmembrane region" description="Helical" evidence="7">
    <location>
        <begin position="146"/>
        <end position="165"/>
    </location>
</feature>